<reference evidence="1 3" key="1">
    <citation type="journal article" date="2014" name="BMC Genomics">
        <title>Genome sequence of Anopheles sinensis provides insight into genetics basis of mosquito competence for malaria parasites.</title>
        <authorList>
            <person name="Zhou D."/>
            <person name="Zhang D."/>
            <person name="Ding G."/>
            <person name="Shi L."/>
            <person name="Hou Q."/>
            <person name="Ye Y."/>
            <person name="Xu Y."/>
            <person name="Zhou H."/>
            <person name="Xiong C."/>
            <person name="Li S."/>
            <person name="Yu J."/>
            <person name="Hong S."/>
            <person name="Yu X."/>
            <person name="Zou P."/>
            <person name="Chen C."/>
            <person name="Chang X."/>
            <person name="Wang W."/>
            <person name="Lv Y."/>
            <person name="Sun Y."/>
            <person name="Ma L."/>
            <person name="Shen B."/>
            <person name="Zhu C."/>
        </authorList>
    </citation>
    <scope>NUCLEOTIDE SEQUENCE [LARGE SCALE GENOMIC DNA]</scope>
</reference>
<dbReference type="EMBL" id="KE525317">
    <property type="protein sequence ID" value="KFB46407.1"/>
    <property type="molecule type" value="Genomic_DNA"/>
</dbReference>
<sequence length="496" mass="53957">MDEIVLQIARAEPRPDFAVNGQISGTATITSLALETKDLFTSVGAKVFDLSGGYTRLSKVKTAMDTIATKISKAGETFTQALASLSTNNSNNIAANFDPVFSAITALRTLVTTGLQAEQNVISSNAETAITSKIADNFRALAAALSTISQALTALRNGVQSARNAAGNTNPIPAATMRRFVTSNLITNLTIAVRQLKSDIPSLVYVVTTTLSSLQNADQFLISITAEAQRRATEVGVLADNYGGFIDTYVSSIKTNISTGLETPYVELQADYVADLEPTFQLSTGYDALFDPMFTTMDAIYSDDTDITGVIDTAFQVHQQAATVLDNNLLQFYGNTVCKALQDLIQVLIINGKDNGFCYSKFFTKVFNMFVIHTYDAGNCYQLEITRFEDFHAGLRSIVQLILHDIEDFIELFEGCSQFTDVASCTSYLVGEYNTLLAFTLTKRDYLKQILEKEAEASLLRLTACFANSKHLLMVDAEEMVVSIAVCKEFGAVAPV</sequence>
<accession>A0A084W863</accession>
<name>A0A084W863_ANOSI</name>
<dbReference type="EMBL" id="ATLV01021373">
    <property type="status" value="NOT_ANNOTATED_CDS"/>
    <property type="molecule type" value="Genomic_DNA"/>
</dbReference>
<gene>
    <name evidence="1" type="ORF">ZHAS_00014404</name>
</gene>
<dbReference type="OrthoDB" id="7735629at2759"/>
<evidence type="ECO:0000313" key="3">
    <source>
        <dbReference type="Proteomes" id="UP000030765"/>
    </source>
</evidence>
<proteinExistence type="predicted"/>
<dbReference type="VEuPathDB" id="VectorBase:ASIS000646"/>
<dbReference type="EnsemblMetazoa" id="ASIC014404-RA">
    <property type="protein sequence ID" value="ASIC014404-PA"/>
    <property type="gene ID" value="ASIC014404"/>
</dbReference>
<evidence type="ECO:0000313" key="2">
    <source>
        <dbReference type="EnsemblMetazoa" id="ASIC014404-PA"/>
    </source>
</evidence>
<dbReference type="OMA" id="AQFCFSK"/>
<protein>
    <submittedName>
        <fullName evidence="1 2">Uncharacterized protein</fullName>
    </submittedName>
</protein>
<dbReference type="VEuPathDB" id="VectorBase:ASIC014404"/>
<dbReference type="Proteomes" id="UP000030765">
    <property type="component" value="Unassembled WGS sequence"/>
</dbReference>
<reference evidence="2" key="2">
    <citation type="submission" date="2020-05" db="UniProtKB">
        <authorList>
            <consortium name="EnsemblMetazoa"/>
        </authorList>
    </citation>
    <scope>IDENTIFICATION</scope>
</reference>
<keyword evidence="3" id="KW-1185">Reference proteome</keyword>
<organism evidence="1">
    <name type="scientific">Anopheles sinensis</name>
    <name type="common">Mosquito</name>
    <dbReference type="NCBI Taxonomy" id="74873"/>
    <lineage>
        <taxon>Eukaryota</taxon>
        <taxon>Metazoa</taxon>
        <taxon>Ecdysozoa</taxon>
        <taxon>Arthropoda</taxon>
        <taxon>Hexapoda</taxon>
        <taxon>Insecta</taxon>
        <taxon>Pterygota</taxon>
        <taxon>Neoptera</taxon>
        <taxon>Endopterygota</taxon>
        <taxon>Diptera</taxon>
        <taxon>Nematocera</taxon>
        <taxon>Culicoidea</taxon>
        <taxon>Culicidae</taxon>
        <taxon>Anophelinae</taxon>
        <taxon>Anopheles</taxon>
    </lineage>
</organism>
<dbReference type="AlphaFoldDB" id="A0A084W863"/>
<evidence type="ECO:0000313" key="1">
    <source>
        <dbReference type="EMBL" id="KFB46407.1"/>
    </source>
</evidence>